<keyword evidence="3" id="KW-1185">Reference proteome</keyword>
<organism evidence="2 3">
    <name type="scientific">Mycolicibacterium setense</name>
    <dbReference type="NCBI Taxonomy" id="431269"/>
    <lineage>
        <taxon>Bacteria</taxon>
        <taxon>Bacillati</taxon>
        <taxon>Actinomycetota</taxon>
        <taxon>Actinomycetes</taxon>
        <taxon>Mycobacteriales</taxon>
        <taxon>Mycobacteriaceae</taxon>
        <taxon>Mycolicibacterium</taxon>
    </lineage>
</organism>
<sequence>MLTSVTPVPGKPNLLLGAYDLATLGYGAEEFFVSGTAQSYAPAGSAEYTTRIVVVMPIDPAKFNGTVLVEWLNVSGGIDAPAVWFMAHREIVRSGYAYVAVSAQHVGVEGGDSLVGADMSLKAQDPERYSNLRHPGDAFSFDIFTHVARLVHDGAVDGLEPETVLAVGESQSAMFLTTYVNDVDPIVSVFDGFLVHSRFGPAAPLGGTSALNESRPVPFRDHLRVPVLTVLTETDVVDGHLPGYRQARRPDTDNFRAWEIPGTSHADNYTIRVGFIDNGSAPLSDIVAAYAPTDQLMGTTLSYFINFAPQHHYVLQAAVDALNTWVRTGAPAPAAAPIELSDGGQMVLDANGLARGGVRTPWVDVPIARTSGLANDESPMSFLFGSGEPFDADTLQAHYPGGSAEYLARFTESLDTAVKAGFIVSADRAEILELAEATYPR</sequence>
<dbReference type="RefSeq" id="WP_039313583.1">
    <property type="nucleotide sequence ID" value="NZ_JTLZ01000001.1"/>
</dbReference>
<gene>
    <name evidence="2" type="ORF">QQ44_02255</name>
</gene>
<dbReference type="Proteomes" id="UP000031004">
    <property type="component" value="Unassembled WGS sequence"/>
</dbReference>
<accession>A0ABR4Z1N1</accession>
<dbReference type="Pfam" id="PF20091">
    <property type="entry name" value="Abhydrolase_10"/>
    <property type="match status" value="1"/>
</dbReference>
<dbReference type="InterPro" id="IPR045394">
    <property type="entry name" value="Abhydrolase_dom"/>
</dbReference>
<name>A0ABR4Z1N1_9MYCO</name>
<evidence type="ECO:0000313" key="2">
    <source>
        <dbReference type="EMBL" id="KHO28361.1"/>
    </source>
</evidence>
<feature type="domain" description="Alpha/beta hydrolase" evidence="1">
    <location>
        <begin position="17"/>
        <end position="432"/>
    </location>
</feature>
<proteinExistence type="predicted"/>
<dbReference type="EMBL" id="JTLZ01000001">
    <property type="protein sequence ID" value="KHO28361.1"/>
    <property type="molecule type" value="Genomic_DNA"/>
</dbReference>
<comment type="caution">
    <text evidence="2">The sequence shown here is derived from an EMBL/GenBank/DDBJ whole genome shotgun (WGS) entry which is preliminary data.</text>
</comment>
<reference evidence="2 3" key="1">
    <citation type="submission" date="2014-11" db="EMBL/GenBank/DDBJ databases">
        <title>Mycobacterium setense Manresensis Genome.</title>
        <authorList>
            <person name="Rech G."/>
            <person name="Sumoy L."/>
        </authorList>
    </citation>
    <scope>NUCLEOTIDE SEQUENCE [LARGE SCALE GENOMIC DNA]</scope>
    <source>
        <strain evidence="2 3">Manresensis</strain>
    </source>
</reference>
<evidence type="ECO:0000259" key="1">
    <source>
        <dbReference type="Pfam" id="PF20091"/>
    </source>
</evidence>
<protein>
    <recommendedName>
        <fullName evidence="1">Alpha/beta hydrolase domain-containing protein</fullName>
    </recommendedName>
</protein>
<evidence type="ECO:0000313" key="3">
    <source>
        <dbReference type="Proteomes" id="UP000031004"/>
    </source>
</evidence>